<comment type="caution">
    <text evidence="3">The sequence shown here is derived from an EMBL/GenBank/DDBJ whole genome shotgun (WGS) entry which is preliminary data.</text>
</comment>
<feature type="domain" description="YcgL" evidence="2">
    <location>
        <begin position="1"/>
        <end position="85"/>
    </location>
</feature>
<dbReference type="PROSITE" id="PS51648">
    <property type="entry name" value="YCGL"/>
    <property type="match status" value="1"/>
</dbReference>
<name>A0ABT2VS70_9ALTE</name>
<evidence type="ECO:0000259" key="2">
    <source>
        <dbReference type="PROSITE" id="PS51648"/>
    </source>
</evidence>
<dbReference type="EMBL" id="JAOTJC010000013">
    <property type="protein sequence ID" value="MCU7555975.1"/>
    <property type="molecule type" value="Genomic_DNA"/>
</dbReference>
<dbReference type="InterPro" id="IPR038068">
    <property type="entry name" value="YcgL-like_sf"/>
</dbReference>
<dbReference type="SUPFAM" id="SSF160191">
    <property type="entry name" value="YcgL-like"/>
    <property type="match status" value="1"/>
</dbReference>
<reference evidence="4" key="1">
    <citation type="submission" date="2023-07" db="EMBL/GenBank/DDBJ databases">
        <title>Study on multiphase classification of strain Alteromonas salexigens isolated from the Yellow Sea.</title>
        <authorList>
            <person name="Sun L."/>
        </authorList>
    </citation>
    <scope>NUCLEOTIDE SEQUENCE [LARGE SCALE GENOMIC DNA]</scope>
    <source>
        <strain evidence="4">ASW11-19</strain>
    </source>
</reference>
<dbReference type="PANTHER" id="PTHR38109:SF1">
    <property type="entry name" value="PROTEIN YCGL"/>
    <property type="match status" value="1"/>
</dbReference>
<dbReference type="Gene3D" id="3.10.510.20">
    <property type="entry name" value="YcgL domain"/>
    <property type="match status" value="1"/>
</dbReference>
<dbReference type="PANTHER" id="PTHR38109">
    <property type="entry name" value="PROTEIN YCGL"/>
    <property type="match status" value="1"/>
</dbReference>
<evidence type="ECO:0000256" key="1">
    <source>
        <dbReference type="HAMAP-Rule" id="MF_01866"/>
    </source>
</evidence>
<dbReference type="InterPro" id="IPR027354">
    <property type="entry name" value="YcgL_dom"/>
</dbReference>
<gene>
    <name evidence="3" type="ORF">OCL06_15400</name>
</gene>
<dbReference type="RefSeq" id="WP_262996168.1">
    <property type="nucleotide sequence ID" value="NZ_JAOTJC010000013.1"/>
</dbReference>
<proteinExistence type="inferred from homology"/>
<sequence>MLCAVYRSKKKPGMFLYVPKQEQFDDIPEALMEQFGKPELVMVVALDKRKTLAGVAVNNVREAMEEKGFYLQLPPKEDNLLEAHRVEQGLPKRPETK</sequence>
<organism evidence="3 4">
    <name type="scientific">Alteromonas salexigens</name>
    <dbReference type="NCBI Taxonomy" id="2982530"/>
    <lineage>
        <taxon>Bacteria</taxon>
        <taxon>Pseudomonadati</taxon>
        <taxon>Pseudomonadota</taxon>
        <taxon>Gammaproteobacteria</taxon>
        <taxon>Alteromonadales</taxon>
        <taxon>Alteromonadaceae</taxon>
        <taxon>Alteromonas/Salinimonas group</taxon>
        <taxon>Alteromonas</taxon>
    </lineage>
</organism>
<evidence type="ECO:0000313" key="4">
    <source>
        <dbReference type="Proteomes" id="UP001209257"/>
    </source>
</evidence>
<dbReference type="Pfam" id="PF05166">
    <property type="entry name" value="YcgL"/>
    <property type="match status" value="1"/>
</dbReference>
<accession>A0ABT2VS70</accession>
<dbReference type="HAMAP" id="MF_01866">
    <property type="entry name" value="UPF0745"/>
    <property type="match status" value="1"/>
</dbReference>
<keyword evidence="4" id="KW-1185">Reference proteome</keyword>
<protein>
    <recommendedName>
        <fullName evidence="1">YcgL domain-containing protein OCL06_15400</fullName>
    </recommendedName>
</protein>
<dbReference type="Proteomes" id="UP001209257">
    <property type="component" value="Unassembled WGS sequence"/>
</dbReference>
<evidence type="ECO:0000313" key="3">
    <source>
        <dbReference type="EMBL" id="MCU7555975.1"/>
    </source>
</evidence>